<accession>A0A6J5L4F8</accession>
<protein>
    <recommendedName>
        <fullName evidence="3">DNA-binding protein</fullName>
    </recommendedName>
</protein>
<feature type="region of interest" description="Disordered" evidence="1">
    <location>
        <begin position="55"/>
        <end position="88"/>
    </location>
</feature>
<dbReference type="EMBL" id="LR796221">
    <property type="protein sequence ID" value="CAB4128127.1"/>
    <property type="molecule type" value="Genomic_DNA"/>
</dbReference>
<name>A0A6J5L4F8_9CAUD</name>
<organism evidence="2">
    <name type="scientific">uncultured Caudovirales phage</name>
    <dbReference type="NCBI Taxonomy" id="2100421"/>
    <lineage>
        <taxon>Viruses</taxon>
        <taxon>Duplodnaviria</taxon>
        <taxon>Heunggongvirae</taxon>
        <taxon>Uroviricota</taxon>
        <taxon>Caudoviricetes</taxon>
        <taxon>Peduoviridae</taxon>
        <taxon>Maltschvirus</taxon>
        <taxon>Maltschvirus maltsch</taxon>
    </lineage>
</organism>
<evidence type="ECO:0000256" key="1">
    <source>
        <dbReference type="SAM" id="MobiDB-lite"/>
    </source>
</evidence>
<proteinExistence type="predicted"/>
<evidence type="ECO:0000313" key="2">
    <source>
        <dbReference type="EMBL" id="CAB4128127.1"/>
    </source>
</evidence>
<evidence type="ECO:0008006" key="3">
    <source>
        <dbReference type="Google" id="ProtNLM"/>
    </source>
</evidence>
<sequence length="88" mass="9294">MQPVEFVTLLNRCGWSAAQVARWYGVASSTGGLWRMGAVRIPEAVAAWLRRSAALLASNPPPPPPPGAGKRGRTYRKAAPASVVSSHA</sequence>
<reference evidence="2" key="1">
    <citation type="submission" date="2020-04" db="EMBL/GenBank/DDBJ databases">
        <authorList>
            <person name="Chiriac C."/>
            <person name="Salcher M."/>
            <person name="Ghai R."/>
            <person name="Kavagutti S V."/>
        </authorList>
    </citation>
    <scope>NUCLEOTIDE SEQUENCE</scope>
</reference>
<gene>
    <name evidence="2" type="ORF">UFOVP99_12</name>
</gene>